<dbReference type="Proteomes" id="UP000234951">
    <property type="component" value="Unassembled WGS sequence"/>
</dbReference>
<name>A0A2N5GP91_9BACI</name>
<keyword evidence="4" id="KW-1185">Reference proteome</keyword>
<evidence type="ECO:0000313" key="2">
    <source>
        <dbReference type="EMBL" id="PLS00615.1"/>
    </source>
</evidence>
<organism evidence="1 3">
    <name type="scientific">Bacillus canaveralius</name>
    <dbReference type="NCBI Taxonomy" id="1403243"/>
    <lineage>
        <taxon>Bacteria</taxon>
        <taxon>Bacillati</taxon>
        <taxon>Bacillota</taxon>
        <taxon>Bacilli</taxon>
        <taxon>Bacillales</taxon>
        <taxon>Bacillaceae</taxon>
        <taxon>Bacillus</taxon>
    </lineage>
</organism>
<sequence>MDTLLLTRSAVQGLLNPAELLPELIENDEALGRISNHQITIYGSVGLAFSRLGRGMASI</sequence>
<dbReference type="EMBL" id="PGVA01000013">
    <property type="protein sequence ID" value="PLR84383.1"/>
    <property type="molecule type" value="Genomic_DNA"/>
</dbReference>
<dbReference type="EMBL" id="PGVD01000008">
    <property type="protein sequence ID" value="PLS00615.1"/>
    <property type="molecule type" value="Genomic_DNA"/>
</dbReference>
<reference evidence="2 4" key="2">
    <citation type="submission" date="2017-12" db="EMBL/GenBank/DDBJ databases">
        <title>Comparative Functional Genomics of Dry Heat Resistant strains isolated from the Viking Spacecraft.</title>
        <authorList>
            <person name="Seuylemezian A."/>
            <person name="Cooper K."/>
            <person name="Vaishampayan P."/>
        </authorList>
    </citation>
    <scope>NUCLEOTIDE SEQUENCE [LARGE SCALE GENOMIC DNA]</scope>
    <source>
        <strain evidence="2 4">ATCC 29669</strain>
    </source>
</reference>
<dbReference type="OrthoDB" id="9792005at2"/>
<protein>
    <submittedName>
        <fullName evidence="1">Uncharacterized protein</fullName>
    </submittedName>
</protein>
<dbReference type="AlphaFoldDB" id="A0A2N5GP91"/>
<dbReference type="Proteomes" id="UP000235114">
    <property type="component" value="Unassembled WGS sequence"/>
</dbReference>
<comment type="caution">
    <text evidence="1">The sequence shown here is derived from an EMBL/GenBank/DDBJ whole genome shotgun (WGS) entry which is preliminary data.</text>
</comment>
<reference evidence="1 3" key="1">
    <citation type="submission" date="2017-11" db="EMBL/GenBank/DDBJ databases">
        <title>Comparitive Functional Genomics of Dry Heat Resistant strains isolated from the Viking Spacecraft.</title>
        <authorList>
            <person name="Seuylemezian A."/>
            <person name="Cooper K."/>
            <person name="Vaishampayan P."/>
        </authorList>
    </citation>
    <scope>NUCLEOTIDE SEQUENCE [LARGE SCALE GENOMIC DNA]</scope>
    <source>
        <strain evidence="1 3">M4.6</strain>
    </source>
</reference>
<evidence type="ECO:0000313" key="4">
    <source>
        <dbReference type="Proteomes" id="UP000235114"/>
    </source>
</evidence>
<dbReference type="RefSeq" id="WP_101576349.1">
    <property type="nucleotide sequence ID" value="NZ_PGVA01000013.1"/>
</dbReference>
<accession>A0A2N5GP91</accession>
<gene>
    <name evidence="1" type="ORF">CU635_06400</name>
    <name evidence="2" type="ORF">CVD25_02395</name>
</gene>
<proteinExistence type="predicted"/>
<evidence type="ECO:0000313" key="1">
    <source>
        <dbReference type="EMBL" id="PLR84383.1"/>
    </source>
</evidence>
<evidence type="ECO:0000313" key="3">
    <source>
        <dbReference type="Proteomes" id="UP000234951"/>
    </source>
</evidence>